<reference evidence="9 10" key="1">
    <citation type="submission" date="2018-11" db="EMBL/GenBank/DDBJ databases">
        <title>Genome sequencing of Lautropia sp. KCOM 2505 (= ChDC F240).</title>
        <authorList>
            <person name="Kook J.-K."/>
            <person name="Park S.-N."/>
            <person name="Lim Y.K."/>
        </authorList>
    </citation>
    <scope>NUCLEOTIDE SEQUENCE [LARGE SCALE GENOMIC DNA]</scope>
    <source>
        <strain evidence="9 10">KCOM 2505</strain>
    </source>
</reference>
<dbReference type="InterPro" id="IPR002938">
    <property type="entry name" value="FAD-bd"/>
</dbReference>
<keyword evidence="5" id="KW-0274">FAD</keyword>
<sequence length="423" mass="45704">MDFDLLISGAGPAGLCLARALADTGLTIGLVEQQPREALENAAFDGREIAMTQRSASLMRELGLWQRIHDTDPAALSPLRDAKVLNGASPFSMMIGHTLTNRSELGWLVSNHLIRRAAFAEVDAAAKAHGRITLMTGQPITRVLSQGAAAAGSAPAAGSAGSAAGTGDMTEVLLADGTTHRARLLVAADSRFSPTRRAMGVGASIHDFGRTMLVCQMTHEVPHNHVAWEWFDYGQTLALLPMNDDPVTGEHRASTVLTLPHQRIEPLLTMDEEAFGEEMSRRYHGRLGKMKLTSTRHNYPLVGVMPHRLVARRFACVGDAAVGMHPVTAHGFNFGLLSVNTLADELRLAHASGKDIGSPDLLARYERRHMLATRPLYEVTRLIATLYTTEAAPAKLLRNAALHLGQRFTPFRKLVAASLTGSL</sequence>
<dbReference type="GO" id="GO:0004497">
    <property type="term" value="F:monooxygenase activity"/>
    <property type="evidence" value="ECO:0007669"/>
    <property type="project" value="UniProtKB-KW"/>
</dbReference>
<dbReference type="InterPro" id="IPR036188">
    <property type="entry name" value="FAD/NAD-bd_sf"/>
</dbReference>
<protein>
    <submittedName>
        <fullName evidence="9">FAD-dependent hydroxylase</fullName>
    </submittedName>
</protein>
<organism evidence="9 10">
    <name type="scientific">Lautropia dentalis</name>
    <dbReference type="NCBI Taxonomy" id="2490857"/>
    <lineage>
        <taxon>Bacteria</taxon>
        <taxon>Pseudomonadati</taxon>
        <taxon>Pseudomonadota</taxon>
        <taxon>Betaproteobacteria</taxon>
        <taxon>Burkholderiales</taxon>
        <taxon>Burkholderiaceae</taxon>
        <taxon>Lautropia</taxon>
    </lineage>
</organism>
<evidence type="ECO:0000313" key="9">
    <source>
        <dbReference type="EMBL" id="RRN44095.1"/>
    </source>
</evidence>
<dbReference type="InterPro" id="IPR051205">
    <property type="entry name" value="UbiH/COQ6_monooxygenase"/>
</dbReference>
<keyword evidence="7" id="KW-0503">Monooxygenase</keyword>
<dbReference type="Proteomes" id="UP000270261">
    <property type="component" value="Unassembled WGS sequence"/>
</dbReference>
<dbReference type="NCBIfam" id="NF006593">
    <property type="entry name" value="PRK09126.1"/>
    <property type="match status" value="1"/>
</dbReference>
<evidence type="ECO:0000313" key="10">
    <source>
        <dbReference type="Proteomes" id="UP000270261"/>
    </source>
</evidence>
<comment type="pathway">
    <text evidence="2">Cofactor biosynthesis; ubiquinone biosynthesis.</text>
</comment>
<dbReference type="AlphaFoldDB" id="A0A3R8LM00"/>
<dbReference type="Pfam" id="PF01494">
    <property type="entry name" value="FAD_binding_3"/>
    <property type="match status" value="1"/>
</dbReference>
<evidence type="ECO:0000256" key="3">
    <source>
        <dbReference type="ARBA" id="ARBA00005349"/>
    </source>
</evidence>
<evidence type="ECO:0000256" key="7">
    <source>
        <dbReference type="ARBA" id="ARBA00023033"/>
    </source>
</evidence>
<evidence type="ECO:0000256" key="4">
    <source>
        <dbReference type="ARBA" id="ARBA00022630"/>
    </source>
</evidence>
<dbReference type="GO" id="GO:0006744">
    <property type="term" value="P:ubiquinone biosynthetic process"/>
    <property type="evidence" value="ECO:0007669"/>
    <property type="project" value="UniProtKB-UniPathway"/>
</dbReference>
<dbReference type="PANTHER" id="PTHR43876">
    <property type="entry name" value="UBIQUINONE BIOSYNTHESIS MONOOXYGENASE COQ6, MITOCHONDRIAL"/>
    <property type="match status" value="1"/>
</dbReference>
<dbReference type="UniPathway" id="UPA00232"/>
<gene>
    <name evidence="9" type="ORF">EHV23_11990</name>
</gene>
<evidence type="ECO:0000256" key="6">
    <source>
        <dbReference type="ARBA" id="ARBA00023002"/>
    </source>
</evidence>
<dbReference type="EMBL" id="RRUE01000002">
    <property type="protein sequence ID" value="RRN44095.1"/>
    <property type="molecule type" value="Genomic_DNA"/>
</dbReference>
<feature type="domain" description="FAD-binding" evidence="8">
    <location>
        <begin position="4"/>
        <end position="368"/>
    </location>
</feature>
<evidence type="ECO:0000256" key="2">
    <source>
        <dbReference type="ARBA" id="ARBA00004749"/>
    </source>
</evidence>
<keyword evidence="10" id="KW-1185">Reference proteome</keyword>
<dbReference type="SUPFAM" id="SSF51905">
    <property type="entry name" value="FAD/NAD(P)-binding domain"/>
    <property type="match status" value="1"/>
</dbReference>
<comment type="caution">
    <text evidence="9">The sequence shown here is derived from an EMBL/GenBank/DDBJ whole genome shotgun (WGS) entry which is preliminary data.</text>
</comment>
<accession>A0A3R8LM00</accession>
<comment type="similarity">
    <text evidence="3">Belongs to the UbiH/COQ6 family.</text>
</comment>
<evidence type="ECO:0000256" key="1">
    <source>
        <dbReference type="ARBA" id="ARBA00001974"/>
    </source>
</evidence>
<dbReference type="PRINTS" id="PR00420">
    <property type="entry name" value="RNGMNOXGNASE"/>
</dbReference>
<dbReference type="PANTHER" id="PTHR43876:SF25">
    <property type="entry name" value="MONOOXYGENASE NMA2164"/>
    <property type="match status" value="1"/>
</dbReference>
<proteinExistence type="inferred from homology"/>
<keyword evidence="4" id="KW-0285">Flavoprotein</keyword>
<dbReference type="OrthoDB" id="9769565at2"/>
<keyword evidence="6" id="KW-0560">Oxidoreductase</keyword>
<name>A0A3R8LM00_9BURK</name>
<evidence type="ECO:0000256" key="5">
    <source>
        <dbReference type="ARBA" id="ARBA00022827"/>
    </source>
</evidence>
<dbReference type="Gene3D" id="3.50.50.60">
    <property type="entry name" value="FAD/NAD(P)-binding domain"/>
    <property type="match status" value="2"/>
</dbReference>
<dbReference type="GO" id="GO:0071949">
    <property type="term" value="F:FAD binding"/>
    <property type="evidence" value="ECO:0007669"/>
    <property type="project" value="InterPro"/>
</dbReference>
<dbReference type="RefSeq" id="WP_125096289.1">
    <property type="nucleotide sequence ID" value="NZ_RRUE01000002.1"/>
</dbReference>
<evidence type="ECO:0000259" key="8">
    <source>
        <dbReference type="Pfam" id="PF01494"/>
    </source>
</evidence>
<dbReference type="GO" id="GO:0016705">
    <property type="term" value="F:oxidoreductase activity, acting on paired donors, with incorporation or reduction of molecular oxygen"/>
    <property type="evidence" value="ECO:0007669"/>
    <property type="project" value="InterPro"/>
</dbReference>
<dbReference type="NCBIfam" id="TIGR01988">
    <property type="entry name" value="Ubi-OHases"/>
    <property type="match status" value="1"/>
</dbReference>
<dbReference type="InterPro" id="IPR010971">
    <property type="entry name" value="UbiH/COQ6"/>
</dbReference>
<comment type="cofactor">
    <cofactor evidence="1">
        <name>FAD</name>
        <dbReference type="ChEBI" id="CHEBI:57692"/>
    </cofactor>
</comment>